<reference evidence="2" key="1">
    <citation type="submission" date="2020-02" db="EMBL/GenBank/DDBJ databases">
        <authorList>
            <person name="Meier V. D."/>
        </authorList>
    </citation>
    <scope>NUCLEOTIDE SEQUENCE</scope>
    <source>
        <strain evidence="2">AVDCRST_MAG02</strain>
    </source>
</reference>
<organism evidence="2">
    <name type="scientific">uncultured Rubrobacteraceae bacterium</name>
    <dbReference type="NCBI Taxonomy" id="349277"/>
    <lineage>
        <taxon>Bacteria</taxon>
        <taxon>Bacillati</taxon>
        <taxon>Actinomycetota</taxon>
        <taxon>Rubrobacteria</taxon>
        <taxon>Rubrobacterales</taxon>
        <taxon>Rubrobacteraceae</taxon>
        <taxon>environmental samples</taxon>
    </lineage>
</organism>
<feature type="transmembrane region" description="Helical" evidence="1">
    <location>
        <begin position="266"/>
        <end position="295"/>
    </location>
</feature>
<dbReference type="EMBL" id="CADCVH010000094">
    <property type="protein sequence ID" value="CAA9465999.1"/>
    <property type="molecule type" value="Genomic_DNA"/>
</dbReference>
<evidence type="ECO:0000313" key="2">
    <source>
        <dbReference type="EMBL" id="CAA9465999.1"/>
    </source>
</evidence>
<keyword evidence="1" id="KW-0812">Transmembrane</keyword>
<evidence type="ECO:0000256" key="1">
    <source>
        <dbReference type="SAM" id="Phobius"/>
    </source>
</evidence>
<feature type="transmembrane region" description="Helical" evidence="1">
    <location>
        <begin position="226"/>
        <end position="254"/>
    </location>
</feature>
<feature type="transmembrane region" description="Helical" evidence="1">
    <location>
        <begin position="19"/>
        <end position="35"/>
    </location>
</feature>
<sequence length="324" mass="34333">MNYGGIIREALVISWRNKFLWFFGFFLSAAVNSIVRPSSFGDLTPGATNVTAGQPPAWIANLGRAIQSNPLPLILGISLAVLALVLVWIFFSVLSQGALNESVAAVDRGEERRFGLAWRAGLARFWRVLGLVVVVGLVALVATLLLYAVAGLLGAGVFFVTESIALRVLVVALVALIFLPLALALAVFFSLLGRYALREAVVGDERILSSIEGGLRLLRRNVGRSLALLLIQLGLVLAFGLLMFFATLVAGLLLSALVTALTSAELGALAVAVGIIGSIILSVPFVLVTCFAGAFHQAYWTLAYLRLTAPAESLPSSDPSPHPV</sequence>
<feature type="transmembrane region" description="Helical" evidence="1">
    <location>
        <begin position="128"/>
        <end position="158"/>
    </location>
</feature>
<dbReference type="AlphaFoldDB" id="A0A6J4RAP4"/>
<accession>A0A6J4RAP4</accession>
<feature type="transmembrane region" description="Helical" evidence="1">
    <location>
        <begin position="164"/>
        <end position="189"/>
    </location>
</feature>
<protein>
    <submittedName>
        <fullName evidence="2">Uncharacterized protein</fullName>
    </submittedName>
</protein>
<keyword evidence="1" id="KW-0472">Membrane</keyword>
<keyword evidence="1" id="KW-1133">Transmembrane helix</keyword>
<proteinExistence type="predicted"/>
<gene>
    <name evidence="2" type="ORF">AVDCRST_MAG02-3659</name>
</gene>
<feature type="transmembrane region" description="Helical" evidence="1">
    <location>
        <begin position="71"/>
        <end position="91"/>
    </location>
</feature>
<name>A0A6J4RAP4_9ACTN</name>